<keyword evidence="6 7" id="KW-0472">Membrane</keyword>
<organism evidence="9">
    <name type="scientific">marine sediment metagenome</name>
    <dbReference type="NCBI Taxonomy" id="412755"/>
    <lineage>
        <taxon>unclassified sequences</taxon>
        <taxon>metagenomes</taxon>
        <taxon>ecological metagenomes</taxon>
    </lineage>
</organism>
<feature type="domain" description="ABC transmembrane type-1" evidence="8">
    <location>
        <begin position="1"/>
        <end position="174"/>
    </location>
</feature>
<reference evidence="9" key="1">
    <citation type="journal article" date="2015" name="Nature">
        <title>Complex archaea that bridge the gap between prokaryotes and eukaryotes.</title>
        <authorList>
            <person name="Spang A."/>
            <person name="Saw J.H."/>
            <person name="Jorgensen S.L."/>
            <person name="Zaremba-Niedzwiedzka K."/>
            <person name="Martijn J."/>
            <person name="Lind A.E."/>
            <person name="van Eijk R."/>
            <person name="Schleper C."/>
            <person name="Guy L."/>
            <person name="Ettema T.J."/>
        </authorList>
    </citation>
    <scope>NUCLEOTIDE SEQUENCE</scope>
</reference>
<dbReference type="Gene3D" id="1.10.3720.10">
    <property type="entry name" value="MetI-like"/>
    <property type="match status" value="1"/>
</dbReference>
<dbReference type="CDD" id="cd06261">
    <property type="entry name" value="TM_PBP2"/>
    <property type="match status" value="1"/>
</dbReference>
<keyword evidence="2" id="KW-0813">Transport</keyword>
<dbReference type="PANTHER" id="PTHR43163:SF6">
    <property type="entry name" value="DIPEPTIDE TRANSPORT SYSTEM PERMEASE PROTEIN DPPB-RELATED"/>
    <property type="match status" value="1"/>
</dbReference>
<evidence type="ECO:0000256" key="5">
    <source>
        <dbReference type="ARBA" id="ARBA00022989"/>
    </source>
</evidence>
<dbReference type="GO" id="GO:0005886">
    <property type="term" value="C:plasma membrane"/>
    <property type="evidence" value="ECO:0007669"/>
    <property type="project" value="UniProtKB-SubCell"/>
</dbReference>
<dbReference type="GO" id="GO:0055085">
    <property type="term" value="P:transmembrane transport"/>
    <property type="evidence" value="ECO:0007669"/>
    <property type="project" value="InterPro"/>
</dbReference>
<comment type="caution">
    <text evidence="9">The sequence shown here is derived from an EMBL/GenBank/DDBJ whole genome shotgun (WGS) entry which is preliminary data.</text>
</comment>
<evidence type="ECO:0000256" key="4">
    <source>
        <dbReference type="ARBA" id="ARBA00022692"/>
    </source>
</evidence>
<dbReference type="EMBL" id="LAZR01053689">
    <property type="protein sequence ID" value="KKK80206.1"/>
    <property type="molecule type" value="Genomic_DNA"/>
</dbReference>
<evidence type="ECO:0000256" key="7">
    <source>
        <dbReference type="SAM" id="Phobius"/>
    </source>
</evidence>
<feature type="transmembrane region" description="Helical" evidence="7">
    <location>
        <begin position="48"/>
        <end position="69"/>
    </location>
</feature>
<keyword evidence="3" id="KW-1003">Cell membrane</keyword>
<proteinExistence type="predicted"/>
<keyword evidence="5 7" id="KW-1133">Transmembrane helix</keyword>
<evidence type="ECO:0000256" key="1">
    <source>
        <dbReference type="ARBA" id="ARBA00004651"/>
    </source>
</evidence>
<evidence type="ECO:0000256" key="6">
    <source>
        <dbReference type="ARBA" id="ARBA00023136"/>
    </source>
</evidence>
<feature type="transmembrane region" description="Helical" evidence="7">
    <location>
        <begin position="7"/>
        <end position="33"/>
    </location>
</feature>
<dbReference type="InterPro" id="IPR000515">
    <property type="entry name" value="MetI-like"/>
</dbReference>
<evidence type="ECO:0000256" key="3">
    <source>
        <dbReference type="ARBA" id="ARBA00022475"/>
    </source>
</evidence>
<dbReference type="SUPFAM" id="SSF161098">
    <property type="entry name" value="MetI-like"/>
    <property type="match status" value="1"/>
</dbReference>
<keyword evidence="4 7" id="KW-0812">Transmembrane</keyword>
<comment type="subcellular location">
    <subcellularLocation>
        <location evidence="1">Cell membrane</location>
        <topology evidence="1">Multi-pass membrane protein</topology>
    </subcellularLocation>
</comment>
<protein>
    <recommendedName>
        <fullName evidence="8">ABC transmembrane type-1 domain-containing protein</fullName>
    </recommendedName>
</protein>
<evidence type="ECO:0000259" key="8">
    <source>
        <dbReference type="PROSITE" id="PS50928"/>
    </source>
</evidence>
<dbReference type="AlphaFoldDB" id="A0A0F9B6R4"/>
<dbReference type="InterPro" id="IPR035906">
    <property type="entry name" value="MetI-like_sf"/>
</dbReference>
<name>A0A0F9B6R4_9ZZZZ</name>
<feature type="transmembrane region" description="Helical" evidence="7">
    <location>
        <begin position="155"/>
        <end position="181"/>
    </location>
</feature>
<feature type="non-terminal residue" evidence="9">
    <location>
        <position position="1"/>
    </location>
</feature>
<dbReference type="Pfam" id="PF00528">
    <property type="entry name" value="BPD_transp_1"/>
    <property type="match status" value="1"/>
</dbReference>
<evidence type="ECO:0000313" key="9">
    <source>
        <dbReference type="EMBL" id="KKK80206.1"/>
    </source>
</evidence>
<accession>A0A0F9B6R4</accession>
<dbReference type="PROSITE" id="PS50928">
    <property type="entry name" value="ABC_TM1"/>
    <property type="match status" value="1"/>
</dbReference>
<feature type="transmembrane region" description="Helical" evidence="7">
    <location>
        <begin position="109"/>
        <end position="135"/>
    </location>
</feature>
<evidence type="ECO:0000256" key="2">
    <source>
        <dbReference type="ARBA" id="ARBA00022448"/>
    </source>
</evidence>
<sequence length="189" mass="20998">IKEYIVLLFSLFGLSVPIFWSSLILLLIFGVWFEIFKVVGFVSVFDNFWAGIKYLTLPAISLGTALAAINTRQIRSNMLDVLSSEYIVTAYAKGLSERSILMKHALKNAVIPSLTILGVQFGTLLGSTVLLEVVFTIPGMGRWIVYSIFSRDYPVVQACALVIATCVVFVNLGVDLLYGFIDPKIKYEK</sequence>
<gene>
    <name evidence="9" type="ORF">LCGC14_2825800</name>
</gene>
<dbReference type="PANTHER" id="PTHR43163">
    <property type="entry name" value="DIPEPTIDE TRANSPORT SYSTEM PERMEASE PROTEIN DPPB-RELATED"/>
    <property type="match status" value="1"/>
</dbReference>